<dbReference type="InterPro" id="IPR035414">
    <property type="entry name" value="Peptidase_M1_pepN_Ig-like"/>
</dbReference>
<evidence type="ECO:0000256" key="8">
    <source>
        <dbReference type="ARBA" id="ARBA00022723"/>
    </source>
</evidence>
<evidence type="ECO:0000256" key="3">
    <source>
        <dbReference type="ARBA" id="ARBA00010136"/>
    </source>
</evidence>
<evidence type="ECO:0000256" key="9">
    <source>
        <dbReference type="ARBA" id="ARBA00022801"/>
    </source>
</evidence>
<dbReference type="GO" id="GO:0016285">
    <property type="term" value="F:alanyl aminopeptidase activity"/>
    <property type="evidence" value="ECO:0007669"/>
    <property type="project" value="UniProtKB-EC"/>
</dbReference>
<dbReference type="PATRIC" id="fig|1069642.3.peg.2433"/>
<keyword evidence="8" id="KW-0479">Metal-binding</keyword>
<dbReference type="FunFam" id="2.60.40.1840:FF:000001">
    <property type="entry name" value="Aminopeptidase N"/>
    <property type="match status" value="1"/>
</dbReference>
<evidence type="ECO:0000256" key="12">
    <source>
        <dbReference type="ARBA" id="ARBA00029840"/>
    </source>
</evidence>
<dbReference type="GO" id="GO:0008270">
    <property type="term" value="F:zinc ion binding"/>
    <property type="evidence" value="ECO:0007669"/>
    <property type="project" value="InterPro"/>
</dbReference>
<evidence type="ECO:0000256" key="6">
    <source>
        <dbReference type="ARBA" id="ARBA00022438"/>
    </source>
</evidence>
<dbReference type="CDD" id="cd09600">
    <property type="entry name" value="M1_APN"/>
    <property type="match status" value="1"/>
</dbReference>
<keyword evidence="6 18" id="KW-0031">Aminopeptidase</keyword>
<dbReference type="Pfam" id="PF17432">
    <property type="entry name" value="DUF3458_C"/>
    <property type="match status" value="1"/>
</dbReference>
<keyword evidence="10" id="KW-0862">Zinc</keyword>
<dbReference type="InterPro" id="IPR001930">
    <property type="entry name" value="Peptidase_M1"/>
</dbReference>
<dbReference type="PRINTS" id="PR00756">
    <property type="entry name" value="ALADIPTASE"/>
</dbReference>
<dbReference type="InterPro" id="IPR042097">
    <property type="entry name" value="Aminopeptidase_N-like_N_sf"/>
</dbReference>
<dbReference type="Pfam" id="PF17900">
    <property type="entry name" value="Peptidase_M1_N"/>
    <property type="match status" value="1"/>
</dbReference>
<dbReference type="InterPro" id="IPR027268">
    <property type="entry name" value="Peptidase_M4/M1_CTD_sf"/>
</dbReference>
<gene>
    <name evidence="18" type="primary">pepN</name>
    <name evidence="18" type="ORF">Bdt_2459</name>
</gene>
<dbReference type="InterPro" id="IPR024601">
    <property type="entry name" value="Peptidase_M1_pepN_C"/>
</dbReference>
<dbReference type="GO" id="GO:0008237">
    <property type="term" value="F:metallopeptidase activity"/>
    <property type="evidence" value="ECO:0007669"/>
    <property type="project" value="UniProtKB-KW"/>
</dbReference>
<dbReference type="GO" id="GO:0006508">
    <property type="term" value="P:proteolysis"/>
    <property type="evidence" value="ECO:0007669"/>
    <property type="project" value="UniProtKB-KW"/>
</dbReference>
<evidence type="ECO:0000313" key="18">
    <source>
        <dbReference type="EMBL" id="AFY02142.1"/>
    </source>
</evidence>
<evidence type="ECO:0000256" key="4">
    <source>
        <dbReference type="ARBA" id="ARBA00012564"/>
    </source>
</evidence>
<organism evidence="18 19">
    <name type="scientific">Bdellovibrio bacteriovorus str. Tiberius</name>
    <dbReference type="NCBI Taxonomy" id="1069642"/>
    <lineage>
        <taxon>Bacteria</taxon>
        <taxon>Pseudomonadati</taxon>
        <taxon>Bdellovibrionota</taxon>
        <taxon>Bdellovibrionia</taxon>
        <taxon>Bdellovibrionales</taxon>
        <taxon>Pseudobdellovibrionaceae</taxon>
        <taxon>Bdellovibrio</taxon>
    </lineage>
</organism>
<dbReference type="Pfam" id="PF01433">
    <property type="entry name" value="Peptidase_M1"/>
    <property type="match status" value="1"/>
</dbReference>
<dbReference type="HOGENOM" id="CLU_007993_2_0_7"/>
<dbReference type="Pfam" id="PF11940">
    <property type="entry name" value="DUF3458"/>
    <property type="match status" value="1"/>
</dbReference>
<proteinExistence type="inferred from homology"/>
<evidence type="ECO:0000256" key="11">
    <source>
        <dbReference type="ARBA" id="ARBA00023049"/>
    </source>
</evidence>
<dbReference type="Gene3D" id="2.60.40.1840">
    <property type="match status" value="1"/>
</dbReference>
<dbReference type="Gene3D" id="2.60.40.1730">
    <property type="entry name" value="tricorn interacting facor f3 domain"/>
    <property type="match status" value="1"/>
</dbReference>
<keyword evidence="11" id="KW-0482">Metalloprotease</keyword>
<dbReference type="InterPro" id="IPR012779">
    <property type="entry name" value="Peptidase_M1_pepN"/>
</dbReference>
<sequence>MKQEKIYLKDYKSPAFTVDSINLDFNLNEDFCRVVAKSQVRRTHLGEMRLNGEELKLVSIKINGQQLNADQYQITEEELIVPSVPDSFTLEIETELQPQNNTSLEGLYKSNGIFCTQCEAQGFRKITYFFDRPDVMTSYSVTIEADKKRYPVLLSNGDRIKMEDLGNGRQKAYWQDPHKKPCYLFALVAGDLGVIRDTFTTVNGRKVNLEVYAAHGKQERCQHAMESLHKSMKWDEEVFGLEYDLNDYMIVAIDDFNAGAMENKGLNIFNSRLVLADSNSATDVDFHNIESVVAHEYFHNYTGNRVTLRDWFQLSLKEGLTVFRDQEFSADMTDRGVQRIEDVDALRAGQFAEDAGPNSHPVRPESCMAVDNFFTMTIYEKGSEVIRMMQTIVGRKGFRKGMDEYFKRHDGQAVTTEDFAAAISNPNNKDFTQFRRWYNQSGTPVVAVQEKFDADKGEFHVALEQSCPPTPGQPTKEPFHIPLMMGLLDKSGKELSLNCDKITVNTDGKNLMELKEQKETFVFKGLKERPVLSILREFSAPVNLRWEASENDLYFLMEKDTDSFNRREMAQKLGLRLFKKMIQQARAKETMTLDPRFISTMTSILEDQAMDPAFKAKMLQLPSYAVLAQEEAVLDAEAFYKARTALRKEIATANRNQLLNIYKKFHGVEPKSRDPKVFGHRSLKNQALAYLAELHDPEIMDIVNKQYWEAQNMTDRMTAMSLLADSDSAHREKVLADFYANWKDDSVVINKWFTAQATTHRQQTLEDVKALTKHPAFNITNPNNVYSLLRAFGANLVRFNDPNTNAYEFYADKILEIDPKNPQVAARLCAAFNFVSKLEPAMKEKALTQIKRMVAVESLSKNSRELLQSALT</sequence>
<dbReference type="EC" id="3.4.11.2" evidence="4"/>
<dbReference type="InterPro" id="IPR037144">
    <property type="entry name" value="Peptidase_M1_pepN_C_sf"/>
</dbReference>
<dbReference type="Gene3D" id="1.10.390.10">
    <property type="entry name" value="Neutral Protease Domain 2"/>
    <property type="match status" value="1"/>
</dbReference>
<evidence type="ECO:0000259" key="16">
    <source>
        <dbReference type="Pfam" id="PF17432"/>
    </source>
</evidence>
<dbReference type="SUPFAM" id="SSF55486">
    <property type="entry name" value="Metalloproteases ('zincins'), catalytic domain"/>
    <property type="match status" value="1"/>
</dbReference>
<dbReference type="InterPro" id="IPR014782">
    <property type="entry name" value="Peptidase_M1_dom"/>
</dbReference>
<evidence type="ECO:0000259" key="14">
    <source>
        <dbReference type="Pfam" id="PF01433"/>
    </source>
</evidence>
<keyword evidence="7" id="KW-0645">Protease</keyword>
<protein>
    <recommendedName>
        <fullName evidence="5">Aminopeptidase N</fullName>
        <ecNumber evidence="4">3.4.11.2</ecNumber>
    </recommendedName>
    <alternativeName>
        <fullName evidence="12">Alpha-aminoacylpeptide hydrolase</fullName>
    </alternativeName>
</protein>
<evidence type="ECO:0000259" key="17">
    <source>
        <dbReference type="Pfam" id="PF17900"/>
    </source>
</evidence>
<dbReference type="SUPFAM" id="SSF63737">
    <property type="entry name" value="Leukotriene A4 hydrolase N-terminal domain"/>
    <property type="match status" value="1"/>
</dbReference>
<dbReference type="MEROPS" id="M01.005"/>
<comment type="similarity">
    <text evidence="3">Belongs to the peptidase M1 family.</text>
</comment>
<dbReference type="KEGG" id="bbat:Bdt_2459"/>
<comment type="catalytic activity">
    <reaction evidence="1">
        <text>Release of an N-terminal amino acid, Xaa-|-Yaa- from a peptide, amide or arylamide. Xaa is preferably Ala, but may be most amino acids including Pro (slow action). When a terminal hydrophobic residue is followed by a prolyl residue, the two may be released as an intact Xaa-Pro dipeptide.</text>
        <dbReference type="EC" id="3.4.11.2"/>
    </reaction>
</comment>
<evidence type="ECO:0000313" key="19">
    <source>
        <dbReference type="Proteomes" id="UP000010074"/>
    </source>
</evidence>
<dbReference type="InterPro" id="IPR038438">
    <property type="entry name" value="PepN_Ig-like_sf"/>
</dbReference>
<reference evidence="18 19" key="1">
    <citation type="journal article" date="2012" name="BMC Genomics">
        <title>Genome analysis of a simultaneously predatory and prey-independent, novel Bdellovibrio bacteriovorus from the River Tiber, supports in silico predictions of both ancient and recent lateral gene transfer from diverse bacteria.</title>
        <authorList>
            <person name="Hobley L."/>
            <person name="Lerner T.R."/>
            <person name="Williams L.E."/>
            <person name="Lambert C."/>
            <person name="Till R."/>
            <person name="Milner D.S."/>
            <person name="Basford S.M."/>
            <person name="Capeness M.J."/>
            <person name="Fenton A.K."/>
            <person name="Atterbury R.J."/>
            <person name="Harris M.A."/>
            <person name="Sockett R.E."/>
        </authorList>
    </citation>
    <scope>NUCLEOTIDE SEQUENCE [LARGE SCALE GENOMIC DNA]</scope>
    <source>
        <strain evidence="18 19">Tiberius</strain>
    </source>
</reference>
<dbReference type="RefSeq" id="WP_015091578.1">
    <property type="nucleotide sequence ID" value="NC_019567.1"/>
</dbReference>
<dbReference type="NCBIfam" id="TIGR02414">
    <property type="entry name" value="pepN_proteo"/>
    <property type="match status" value="1"/>
</dbReference>
<comment type="function">
    <text evidence="13">Aminopeptidase N is involved in the degradation of intracellular peptides generated by protein breakdown during normal growth as well as in response to nutrient starvation.</text>
</comment>
<dbReference type="InterPro" id="IPR045357">
    <property type="entry name" value="Aminopeptidase_N-like_N"/>
</dbReference>
<feature type="domain" description="Aminopeptidase N-like N-terminal" evidence="17">
    <location>
        <begin position="47"/>
        <end position="184"/>
    </location>
</feature>
<evidence type="ECO:0000259" key="15">
    <source>
        <dbReference type="Pfam" id="PF11940"/>
    </source>
</evidence>
<dbReference type="Gene3D" id="3.30.2010.30">
    <property type="match status" value="1"/>
</dbReference>
<accession>K7ZG52</accession>
<feature type="domain" description="Peptidase M1 alanyl aminopeptidase C-terminal" evidence="16">
    <location>
        <begin position="551"/>
        <end position="871"/>
    </location>
</feature>
<evidence type="ECO:0000256" key="5">
    <source>
        <dbReference type="ARBA" id="ARBA00015611"/>
    </source>
</evidence>
<dbReference type="PANTHER" id="PTHR46322">
    <property type="entry name" value="PUROMYCIN-SENSITIVE AMINOPEPTIDASE"/>
    <property type="match status" value="1"/>
</dbReference>
<evidence type="ECO:0000256" key="10">
    <source>
        <dbReference type="ARBA" id="ARBA00022833"/>
    </source>
</evidence>
<evidence type="ECO:0000256" key="7">
    <source>
        <dbReference type="ARBA" id="ARBA00022670"/>
    </source>
</evidence>
<keyword evidence="9" id="KW-0378">Hydrolase</keyword>
<dbReference type="PANTHER" id="PTHR46322:SF1">
    <property type="entry name" value="PUROMYCIN-SENSITIVE AMINOPEPTIDASE"/>
    <property type="match status" value="1"/>
</dbReference>
<dbReference type="EMBL" id="CP002930">
    <property type="protein sequence ID" value="AFY02142.1"/>
    <property type="molecule type" value="Genomic_DNA"/>
</dbReference>
<dbReference type="Gene3D" id="1.25.50.10">
    <property type="entry name" value="Peptidase M1, alanyl aminopeptidase, C-terminal domain"/>
    <property type="match status" value="1"/>
</dbReference>
<dbReference type="FunFam" id="3.30.2010.30:FF:000002">
    <property type="entry name" value="Putative aminopeptidase N"/>
    <property type="match status" value="1"/>
</dbReference>
<evidence type="ECO:0000256" key="2">
    <source>
        <dbReference type="ARBA" id="ARBA00001947"/>
    </source>
</evidence>
<evidence type="ECO:0000256" key="1">
    <source>
        <dbReference type="ARBA" id="ARBA00000098"/>
    </source>
</evidence>
<dbReference type="OrthoDB" id="5287110at2"/>
<evidence type="ECO:0000256" key="13">
    <source>
        <dbReference type="ARBA" id="ARBA00059739"/>
    </source>
</evidence>
<feature type="domain" description="Peptidase M1 membrane alanine aminopeptidase" evidence="14">
    <location>
        <begin position="224"/>
        <end position="437"/>
    </location>
</feature>
<dbReference type="AlphaFoldDB" id="K7ZG52"/>
<dbReference type="FunFam" id="2.60.40.1730:FF:000005">
    <property type="entry name" value="Aminopeptidase N"/>
    <property type="match status" value="1"/>
</dbReference>
<dbReference type="Proteomes" id="UP000010074">
    <property type="component" value="Chromosome"/>
</dbReference>
<name>K7ZG52_BDEBC</name>
<comment type="cofactor">
    <cofactor evidence="2">
        <name>Zn(2+)</name>
        <dbReference type="ChEBI" id="CHEBI:29105"/>
    </cofactor>
</comment>
<feature type="domain" description="Peptidase M1 alanyl aminopeptidase Ig-like fold" evidence="15">
    <location>
        <begin position="442"/>
        <end position="546"/>
    </location>
</feature>
<dbReference type="STRING" id="1069642.Bdt_2459"/>